<keyword evidence="3" id="KW-1185">Reference proteome</keyword>
<organism evidence="2 3">
    <name type="scientific">Conoideocrella luteorostrata</name>
    <dbReference type="NCBI Taxonomy" id="1105319"/>
    <lineage>
        <taxon>Eukaryota</taxon>
        <taxon>Fungi</taxon>
        <taxon>Dikarya</taxon>
        <taxon>Ascomycota</taxon>
        <taxon>Pezizomycotina</taxon>
        <taxon>Sordariomycetes</taxon>
        <taxon>Hypocreomycetidae</taxon>
        <taxon>Hypocreales</taxon>
        <taxon>Clavicipitaceae</taxon>
        <taxon>Conoideocrella</taxon>
    </lineage>
</organism>
<protein>
    <submittedName>
        <fullName evidence="2">Serine/threonine-protein kinase rio1</fullName>
        <ecNumber evidence="2">2.7.11.1</ecNumber>
    </submittedName>
</protein>
<gene>
    <name evidence="2" type="primary">rio1_2</name>
    <name evidence="2" type="ORF">QQS21_002870</name>
</gene>
<name>A0AAJ0CUJ1_9HYPO</name>
<dbReference type="AlphaFoldDB" id="A0AAJ0CUJ1"/>
<proteinExistence type="predicted"/>
<sequence>MVNKVYNAEKDAQRLKEGDGNDLLYKNLLVDQITQPKADGEDVQRRVRRRKSVRKGNSQRTQVPRQEREEGL</sequence>
<keyword evidence="2" id="KW-0418">Kinase</keyword>
<feature type="region of interest" description="Disordered" evidence="1">
    <location>
        <begin position="36"/>
        <end position="72"/>
    </location>
</feature>
<dbReference type="Proteomes" id="UP001251528">
    <property type="component" value="Unassembled WGS sequence"/>
</dbReference>
<evidence type="ECO:0000313" key="2">
    <source>
        <dbReference type="EMBL" id="KAK2608641.1"/>
    </source>
</evidence>
<dbReference type="EC" id="2.7.11.1" evidence="2"/>
<accession>A0AAJ0CUJ1</accession>
<evidence type="ECO:0000256" key="1">
    <source>
        <dbReference type="SAM" id="MobiDB-lite"/>
    </source>
</evidence>
<reference evidence="2" key="1">
    <citation type="submission" date="2023-06" db="EMBL/GenBank/DDBJ databases">
        <title>Conoideocrella luteorostrata (Hypocreales: Clavicipitaceae), a potential biocontrol fungus for elongate hemlock scale in United States Christmas tree production areas.</title>
        <authorList>
            <person name="Barrett H."/>
            <person name="Lovett B."/>
            <person name="Macias A.M."/>
            <person name="Stajich J.E."/>
            <person name="Kasson M.T."/>
        </authorList>
    </citation>
    <scope>NUCLEOTIDE SEQUENCE</scope>
    <source>
        <strain evidence="2">ARSEF 14590</strain>
    </source>
</reference>
<comment type="caution">
    <text evidence="2">The sequence shown here is derived from an EMBL/GenBank/DDBJ whole genome shotgun (WGS) entry which is preliminary data.</text>
</comment>
<dbReference type="EMBL" id="JASWJB010000035">
    <property type="protein sequence ID" value="KAK2608641.1"/>
    <property type="molecule type" value="Genomic_DNA"/>
</dbReference>
<dbReference type="GO" id="GO:0004674">
    <property type="term" value="F:protein serine/threonine kinase activity"/>
    <property type="evidence" value="ECO:0007669"/>
    <property type="project" value="UniProtKB-EC"/>
</dbReference>
<evidence type="ECO:0000313" key="3">
    <source>
        <dbReference type="Proteomes" id="UP001251528"/>
    </source>
</evidence>
<keyword evidence="2" id="KW-0808">Transferase</keyword>